<gene>
    <name evidence="1" type="ORF">FHL15_005402</name>
</gene>
<keyword evidence="2" id="KW-1185">Reference proteome</keyword>
<evidence type="ECO:0000313" key="2">
    <source>
        <dbReference type="Proteomes" id="UP000319160"/>
    </source>
</evidence>
<comment type="caution">
    <text evidence="1">The sequence shown here is derived from an EMBL/GenBank/DDBJ whole genome shotgun (WGS) entry which is preliminary data.</text>
</comment>
<proteinExistence type="predicted"/>
<accession>A0A553I0K2</accession>
<evidence type="ECO:0000313" key="1">
    <source>
        <dbReference type="EMBL" id="TRX93726.1"/>
    </source>
</evidence>
<organism evidence="1 2">
    <name type="scientific">Xylaria flabelliformis</name>
    <dbReference type="NCBI Taxonomy" id="2512241"/>
    <lineage>
        <taxon>Eukaryota</taxon>
        <taxon>Fungi</taxon>
        <taxon>Dikarya</taxon>
        <taxon>Ascomycota</taxon>
        <taxon>Pezizomycotina</taxon>
        <taxon>Sordariomycetes</taxon>
        <taxon>Xylariomycetidae</taxon>
        <taxon>Xylariales</taxon>
        <taxon>Xylariaceae</taxon>
        <taxon>Xylaria</taxon>
    </lineage>
</organism>
<dbReference type="EMBL" id="VFLP01000027">
    <property type="protein sequence ID" value="TRX93726.1"/>
    <property type="molecule type" value="Genomic_DNA"/>
</dbReference>
<protein>
    <submittedName>
        <fullName evidence="1">Uncharacterized protein</fullName>
    </submittedName>
</protein>
<dbReference type="AlphaFoldDB" id="A0A553I0K2"/>
<sequence>MDYQPEQVVHKLMGTQTTVSGATPERARTIAVGALIGLGPQKKLTFKQGSVCIIENSASRLLARRLILQPEVYAVDQYLQSCTHHAGSGDESDSDLQ</sequence>
<name>A0A553I0K2_9PEZI</name>
<reference evidence="2" key="1">
    <citation type="submission" date="2019-06" db="EMBL/GenBank/DDBJ databases">
        <title>Draft genome sequence of the griseofulvin-producing fungus Xylaria cubensis strain G536.</title>
        <authorList>
            <person name="Mead M.E."/>
            <person name="Raja H.A."/>
            <person name="Steenwyk J.L."/>
            <person name="Knowles S.L."/>
            <person name="Oberlies N.H."/>
            <person name="Rokas A."/>
        </authorList>
    </citation>
    <scope>NUCLEOTIDE SEQUENCE [LARGE SCALE GENOMIC DNA]</scope>
    <source>
        <strain evidence="2">G536</strain>
    </source>
</reference>
<dbReference type="Proteomes" id="UP000319160">
    <property type="component" value="Unassembled WGS sequence"/>
</dbReference>